<dbReference type="SUPFAM" id="SSF49265">
    <property type="entry name" value="Fibronectin type III"/>
    <property type="match status" value="1"/>
</dbReference>
<evidence type="ECO:0000256" key="1">
    <source>
        <dbReference type="ARBA" id="ARBA00023295"/>
    </source>
</evidence>
<evidence type="ECO:0000313" key="7">
    <source>
        <dbReference type="Proteomes" id="UP001140076"/>
    </source>
</evidence>
<keyword evidence="4" id="KW-0812">Transmembrane</keyword>
<comment type="caution">
    <text evidence="6">The sequence shown here is derived from an EMBL/GenBank/DDBJ whole genome shotgun (WGS) entry which is preliminary data.</text>
</comment>
<keyword evidence="4" id="KW-0472">Membrane</keyword>
<dbReference type="CDD" id="cd00063">
    <property type="entry name" value="FN3"/>
    <property type="match status" value="1"/>
</dbReference>
<dbReference type="InterPro" id="IPR003961">
    <property type="entry name" value="FN3_dom"/>
</dbReference>
<evidence type="ECO:0000256" key="4">
    <source>
        <dbReference type="SAM" id="Phobius"/>
    </source>
</evidence>
<gene>
    <name evidence="6" type="ORF">LG943_04840</name>
</gene>
<evidence type="ECO:0000256" key="2">
    <source>
        <dbReference type="ARBA" id="ARBA00023326"/>
    </source>
</evidence>
<feature type="compositionally biased region" description="Low complexity" evidence="3">
    <location>
        <begin position="67"/>
        <end position="94"/>
    </location>
</feature>
<keyword evidence="2" id="KW-0624">Polysaccharide degradation</keyword>
<dbReference type="AlphaFoldDB" id="A0A9X3NN90"/>
<feature type="domain" description="Fibronectin type-III" evidence="5">
    <location>
        <begin position="89"/>
        <end position="180"/>
    </location>
</feature>
<name>A0A9X3NN90_9ACTN</name>
<feature type="transmembrane region" description="Helical" evidence="4">
    <location>
        <begin position="20"/>
        <end position="43"/>
    </location>
</feature>
<dbReference type="InterPro" id="IPR013783">
    <property type="entry name" value="Ig-like_fold"/>
</dbReference>
<dbReference type="Proteomes" id="UP001140076">
    <property type="component" value="Unassembled WGS sequence"/>
</dbReference>
<sequence length="180" mass="18345">MTSSQTNRNRPLKTKRRPALYALAAVACVVVVTAVGLGAASLLSNDSPQPPQAGEASPVEDGESIAEDAAGSADSAEESSAPTPSASAPDITPTGVALRDGNITVALSWEQGTGEEAVHYVVGGPTGGEESTMASVPAGESRVEITGLNPDVEYCFRVVAVQSTEVSAASERVCTERTEN</sequence>
<feature type="region of interest" description="Disordered" evidence="3">
    <location>
        <begin position="41"/>
        <end position="96"/>
    </location>
</feature>
<evidence type="ECO:0000259" key="5">
    <source>
        <dbReference type="PROSITE" id="PS50853"/>
    </source>
</evidence>
<dbReference type="InterPro" id="IPR036116">
    <property type="entry name" value="FN3_sf"/>
</dbReference>
<keyword evidence="7" id="KW-1185">Reference proteome</keyword>
<dbReference type="Gene3D" id="2.60.40.10">
    <property type="entry name" value="Immunoglobulins"/>
    <property type="match status" value="1"/>
</dbReference>
<dbReference type="PROSITE" id="PS50853">
    <property type="entry name" value="FN3"/>
    <property type="match status" value="1"/>
</dbReference>
<dbReference type="EMBL" id="JAJAQC010000005">
    <property type="protein sequence ID" value="MDA0563660.1"/>
    <property type="molecule type" value="Genomic_DNA"/>
</dbReference>
<keyword evidence="1" id="KW-0378">Hydrolase</keyword>
<dbReference type="Pfam" id="PF00041">
    <property type="entry name" value="fn3"/>
    <property type="match status" value="1"/>
</dbReference>
<accession>A0A9X3NN90</accession>
<organism evidence="6 7">
    <name type="scientific">Streptomonospora mangrovi</name>
    <dbReference type="NCBI Taxonomy" id="2883123"/>
    <lineage>
        <taxon>Bacteria</taxon>
        <taxon>Bacillati</taxon>
        <taxon>Actinomycetota</taxon>
        <taxon>Actinomycetes</taxon>
        <taxon>Streptosporangiales</taxon>
        <taxon>Nocardiopsidaceae</taxon>
        <taxon>Streptomonospora</taxon>
    </lineage>
</organism>
<evidence type="ECO:0000256" key="3">
    <source>
        <dbReference type="SAM" id="MobiDB-lite"/>
    </source>
</evidence>
<keyword evidence="2" id="KW-0119">Carbohydrate metabolism</keyword>
<dbReference type="GO" id="GO:0016798">
    <property type="term" value="F:hydrolase activity, acting on glycosyl bonds"/>
    <property type="evidence" value="ECO:0007669"/>
    <property type="project" value="UniProtKB-KW"/>
</dbReference>
<keyword evidence="4" id="KW-1133">Transmembrane helix</keyword>
<keyword evidence="1" id="KW-0326">Glycosidase</keyword>
<dbReference type="SMART" id="SM00060">
    <property type="entry name" value="FN3"/>
    <property type="match status" value="1"/>
</dbReference>
<evidence type="ECO:0000313" key="6">
    <source>
        <dbReference type="EMBL" id="MDA0563660.1"/>
    </source>
</evidence>
<dbReference type="GO" id="GO:0000272">
    <property type="term" value="P:polysaccharide catabolic process"/>
    <property type="evidence" value="ECO:0007669"/>
    <property type="project" value="UniProtKB-KW"/>
</dbReference>
<protein>
    <submittedName>
        <fullName evidence="6">Fibronectin type III domain-containing protein</fullName>
    </submittedName>
</protein>
<reference evidence="6" key="1">
    <citation type="submission" date="2021-10" db="EMBL/GenBank/DDBJ databases">
        <title>Streptomonospora sp. nov., isolated from mangrove soil.</title>
        <authorList>
            <person name="Chen X."/>
            <person name="Ge X."/>
            <person name="Liu W."/>
        </authorList>
    </citation>
    <scope>NUCLEOTIDE SEQUENCE</scope>
    <source>
        <strain evidence="6">S1-112</strain>
    </source>
</reference>
<proteinExistence type="predicted"/>